<evidence type="ECO:0000313" key="1">
    <source>
        <dbReference type="EMBL" id="JAE04748.1"/>
    </source>
</evidence>
<protein>
    <submittedName>
        <fullName evidence="1">Uncharacterized protein</fullName>
    </submittedName>
</protein>
<proteinExistence type="predicted"/>
<sequence>MLVLGKYCTGTDGVVELRNLSRFPASSTAAGGGATPTSTVAVAFAADDADTDGLDGTDVRAPASVHLSTSLVGAAVSAVPGGGGGFCLAALGVSAEAGDDGRCPWAIPLSRICCSSCCWRRTWGGL</sequence>
<organism evidence="1">
    <name type="scientific">Arundo donax</name>
    <name type="common">Giant reed</name>
    <name type="synonym">Donax arundinaceus</name>
    <dbReference type="NCBI Taxonomy" id="35708"/>
    <lineage>
        <taxon>Eukaryota</taxon>
        <taxon>Viridiplantae</taxon>
        <taxon>Streptophyta</taxon>
        <taxon>Embryophyta</taxon>
        <taxon>Tracheophyta</taxon>
        <taxon>Spermatophyta</taxon>
        <taxon>Magnoliopsida</taxon>
        <taxon>Liliopsida</taxon>
        <taxon>Poales</taxon>
        <taxon>Poaceae</taxon>
        <taxon>PACMAD clade</taxon>
        <taxon>Arundinoideae</taxon>
        <taxon>Arundineae</taxon>
        <taxon>Arundo</taxon>
    </lineage>
</organism>
<accession>A0A0A9F906</accession>
<dbReference type="EMBL" id="GBRH01193148">
    <property type="protein sequence ID" value="JAE04748.1"/>
    <property type="molecule type" value="Transcribed_RNA"/>
</dbReference>
<dbReference type="AlphaFoldDB" id="A0A0A9F906"/>
<reference evidence="1" key="2">
    <citation type="journal article" date="2015" name="Data Brief">
        <title>Shoot transcriptome of the giant reed, Arundo donax.</title>
        <authorList>
            <person name="Barrero R.A."/>
            <person name="Guerrero F.D."/>
            <person name="Moolhuijzen P."/>
            <person name="Goolsby J.A."/>
            <person name="Tidwell J."/>
            <person name="Bellgard S.E."/>
            <person name="Bellgard M.I."/>
        </authorList>
    </citation>
    <scope>NUCLEOTIDE SEQUENCE</scope>
    <source>
        <tissue evidence="1">Shoot tissue taken approximately 20 cm above the soil surface</tissue>
    </source>
</reference>
<name>A0A0A9F906_ARUDO</name>
<reference evidence="1" key="1">
    <citation type="submission" date="2014-09" db="EMBL/GenBank/DDBJ databases">
        <authorList>
            <person name="Magalhaes I.L.F."/>
            <person name="Oliveira U."/>
            <person name="Santos F.R."/>
            <person name="Vidigal T.H.D.A."/>
            <person name="Brescovit A.D."/>
            <person name="Santos A.J."/>
        </authorList>
    </citation>
    <scope>NUCLEOTIDE SEQUENCE</scope>
    <source>
        <tissue evidence="1">Shoot tissue taken approximately 20 cm above the soil surface</tissue>
    </source>
</reference>